<dbReference type="AlphaFoldDB" id="A0A9D3PUG7"/>
<accession>A0A9D3PUG7</accession>
<dbReference type="EMBL" id="JAFDVH010000013">
    <property type="protein sequence ID" value="KAG7465918.1"/>
    <property type="molecule type" value="Genomic_DNA"/>
</dbReference>
<evidence type="ECO:0000313" key="1">
    <source>
        <dbReference type="EMBL" id="KAG7465918.1"/>
    </source>
</evidence>
<proteinExistence type="predicted"/>
<dbReference type="Proteomes" id="UP001046870">
    <property type="component" value="Chromosome 13"/>
</dbReference>
<name>A0A9D3PUG7_MEGAT</name>
<comment type="caution">
    <text evidence="1">The sequence shown here is derived from an EMBL/GenBank/DDBJ whole genome shotgun (WGS) entry which is preliminary data.</text>
</comment>
<protein>
    <submittedName>
        <fullName evidence="1">Uncharacterized protein</fullName>
    </submittedName>
</protein>
<reference evidence="1" key="1">
    <citation type="submission" date="2021-01" db="EMBL/GenBank/DDBJ databases">
        <authorList>
            <person name="Zahm M."/>
            <person name="Roques C."/>
            <person name="Cabau C."/>
            <person name="Klopp C."/>
            <person name="Donnadieu C."/>
            <person name="Jouanno E."/>
            <person name="Lampietro C."/>
            <person name="Louis A."/>
            <person name="Herpin A."/>
            <person name="Echchiki A."/>
            <person name="Berthelot C."/>
            <person name="Parey E."/>
            <person name="Roest-Crollius H."/>
            <person name="Braasch I."/>
            <person name="Postlethwait J."/>
            <person name="Bobe J."/>
            <person name="Montfort J."/>
            <person name="Bouchez O."/>
            <person name="Begum T."/>
            <person name="Mejri S."/>
            <person name="Adams A."/>
            <person name="Chen W.-J."/>
            <person name="Guiguen Y."/>
        </authorList>
    </citation>
    <scope>NUCLEOTIDE SEQUENCE</scope>
    <source>
        <strain evidence="1">YG-15Mar2019-1</strain>
        <tissue evidence="1">Brain</tissue>
    </source>
</reference>
<sequence>MERGRRGDASCGLPERFWLTSLCTALCLKEPLAGRTPMWAIAATVPRHPQLNEVLHSNSRVCVSKRLQITEEY</sequence>
<organism evidence="1 2">
    <name type="scientific">Megalops atlanticus</name>
    <name type="common">Tarpon</name>
    <name type="synonym">Clupea gigantea</name>
    <dbReference type="NCBI Taxonomy" id="7932"/>
    <lineage>
        <taxon>Eukaryota</taxon>
        <taxon>Metazoa</taxon>
        <taxon>Chordata</taxon>
        <taxon>Craniata</taxon>
        <taxon>Vertebrata</taxon>
        <taxon>Euteleostomi</taxon>
        <taxon>Actinopterygii</taxon>
        <taxon>Neopterygii</taxon>
        <taxon>Teleostei</taxon>
        <taxon>Elopiformes</taxon>
        <taxon>Megalopidae</taxon>
        <taxon>Megalops</taxon>
    </lineage>
</organism>
<keyword evidence="2" id="KW-1185">Reference proteome</keyword>
<evidence type="ECO:0000313" key="2">
    <source>
        <dbReference type="Proteomes" id="UP001046870"/>
    </source>
</evidence>
<gene>
    <name evidence="1" type="ORF">MATL_G00159370</name>
</gene>